<reference evidence="14 15" key="1">
    <citation type="submission" date="2020-06" db="EMBL/GenBank/DDBJ databases">
        <authorList>
            <person name="Voronona O.L."/>
            <person name="Aksenova E.I."/>
            <person name="Kunda M.S."/>
            <person name="Semenov A.N."/>
            <person name="Ryzhova N."/>
        </authorList>
    </citation>
    <scope>NUCLEOTIDE SEQUENCE [LARGE SCALE GENOMIC DNA]</scope>
    <source>
        <strain evidence="14 15">MPKMM3633</strain>
    </source>
</reference>
<dbReference type="EC" id="2.7.13.3" evidence="3"/>
<evidence type="ECO:0000256" key="5">
    <source>
        <dbReference type="ARBA" id="ARBA00022553"/>
    </source>
</evidence>
<dbReference type="AlphaFoldDB" id="A0A859CUW3"/>
<dbReference type="Gene3D" id="1.10.287.130">
    <property type="match status" value="1"/>
</dbReference>
<evidence type="ECO:0000256" key="10">
    <source>
        <dbReference type="SAM" id="Phobius"/>
    </source>
</evidence>
<dbReference type="SUPFAM" id="SSF55874">
    <property type="entry name" value="ATPase domain of HSP90 chaperone/DNA topoisomerase II/histidine kinase"/>
    <property type="match status" value="1"/>
</dbReference>
<evidence type="ECO:0000256" key="6">
    <source>
        <dbReference type="ARBA" id="ARBA00022679"/>
    </source>
</evidence>
<dbReference type="Gene3D" id="3.30.565.10">
    <property type="entry name" value="Histidine kinase-like ATPase, C-terminal domain"/>
    <property type="match status" value="1"/>
</dbReference>
<keyword evidence="10" id="KW-0812">Transmembrane</keyword>
<evidence type="ECO:0000259" key="11">
    <source>
        <dbReference type="PROSITE" id="PS50109"/>
    </source>
</evidence>
<evidence type="ECO:0000313" key="16">
    <source>
        <dbReference type="Proteomes" id="UP001471651"/>
    </source>
</evidence>
<dbReference type="PROSITE" id="PS50109">
    <property type="entry name" value="HIS_KIN"/>
    <property type="match status" value="1"/>
</dbReference>
<dbReference type="InterPro" id="IPR036097">
    <property type="entry name" value="HisK_dim/P_sf"/>
</dbReference>
<dbReference type="Gene3D" id="6.10.340.10">
    <property type="match status" value="1"/>
</dbReference>
<evidence type="ECO:0000313" key="15">
    <source>
        <dbReference type="Proteomes" id="UP000509371"/>
    </source>
</evidence>
<dbReference type="PROSITE" id="PS50885">
    <property type="entry name" value="HAMP"/>
    <property type="match status" value="1"/>
</dbReference>
<name>A0A859CUW3_9GAMM</name>
<reference evidence="13 16" key="2">
    <citation type="submission" date="2024-05" db="EMBL/GenBank/DDBJ databases">
        <authorList>
            <person name="Busch G.E."/>
            <person name="Sharma I."/>
        </authorList>
    </citation>
    <scope>NUCLEOTIDE SEQUENCE [LARGE SCALE GENOMIC DNA]</scope>
    <source>
        <strain evidence="13 16">23GB23</strain>
    </source>
</reference>
<dbReference type="Pfam" id="PF02518">
    <property type="entry name" value="HATPase_c"/>
    <property type="match status" value="1"/>
</dbReference>
<dbReference type="Proteomes" id="UP000509371">
    <property type="component" value="Chromosome"/>
</dbReference>
<organism evidence="14 15">
    <name type="scientific">Marinomonas primoryensis</name>
    <dbReference type="NCBI Taxonomy" id="178399"/>
    <lineage>
        <taxon>Bacteria</taxon>
        <taxon>Pseudomonadati</taxon>
        <taxon>Pseudomonadota</taxon>
        <taxon>Gammaproteobacteria</taxon>
        <taxon>Oceanospirillales</taxon>
        <taxon>Oceanospirillaceae</taxon>
        <taxon>Marinomonas</taxon>
    </lineage>
</organism>
<feature type="domain" description="HAMP" evidence="12">
    <location>
        <begin position="255"/>
        <end position="307"/>
    </location>
</feature>
<dbReference type="CDD" id="cd06225">
    <property type="entry name" value="HAMP"/>
    <property type="match status" value="1"/>
</dbReference>
<dbReference type="PANTHER" id="PTHR44936">
    <property type="entry name" value="SENSOR PROTEIN CREC"/>
    <property type="match status" value="1"/>
</dbReference>
<protein>
    <recommendedName>
        <fullName evidence="3">histidine kinase</fullName>
        <ecNumber evidence="3">2.7.13.3</ecNumber>
    </recommendedName>
</protein>
<accession>A0A859CUW3</accession>
<evidence type="ECO:0000256" key="4">
    <source>
        <dbReference type="ARBA" id="ARBA00022475"/>
    </source>
</evidence>
<dbReference type="GO" id="GO:0000155">
    <property type="term" value="F:phosphorelay sensor kinase activity"/>
    <property type="evidence" value="ECO:0007669"/>
    <property type="project" value="InterPro"/>
</dbReference>
<evidence type="ECO:0000256" key="3">
    <source>
        <dbReference type="ARBA" id="ARBA00012438"/>
    </source>
</evidence>
<dbReference type="SMART" id="SM00387">
    <property type="entry name" value="HATPase_c"/>
    <property type="match status" value="1"/>
</dbReference>
<dbReference type="GO" id="GO:0005886">
    <property type="term" value="C:plasma membrane"/>
    <property type="evidence" value="ECO:0007669"/>
    <property type="project" value="UniProtKB-SubCell"/>
</dbReference>
<feature type="transmembrane region" description="Helical" evidence="10">
    <location>
        <begin position="230"/>
        <end position="258"/>
    </location>
</feature>
<keyword evidence="16" id="KW-1185">Reference proteome</keyword>
<dbReference type="SUPFAM" id="SSF47384">
    <property type="entry name" value="Homodimeric domain of signal transducing histidine kinase"/>
    <property type="match status" value="1"/>
</dbReference>
<dbReference type="PANTHER" id="PTHR44936:SF10">
    <property type="entry name" value="SENSOR PROTEIN RSTB"/>
    <property type="match status" value="1"/>
</dbReference>
<keyword evidence="9 13" id="KW-0067">ATP-binding</keyword>
<dbReference type="EMBL" id="JBDYKN010000002">
    <property type="protein sequence ID" value="MEP7728612.1"/>
    <property type="molecule type" value="Genomic_DNA"/>
</dbReference>
<evidence type="ECO:0000256" key="9">
    <source>
        <dbReference type="ARBA" id="ARBA00022840"/>
    </source>
</evidence>
<keyword evidence="5" id="KW-0597">Phosphoprotein</keyword>
<dbReference type="Proteomes" id="UP001471651">
    <property type="component" value="Unassembled WGS sequence"/>
</dbReference>
<comment type="catalytic activity">
    <reaction evidence="1">
        <text>ATP + protein L-histidine = ADP + protein N-phospho-L-histidine.</text>
        <dbReference type="EC" id="2.7.13.3"/>
    </reaction>
</comment>
<feature type="domain" description="Histidine kinase" evidence="11">
    <location>
        <begin position="315"/>
        <end position="529"/>
    </location>
</feature>
<keyword evidence="10" id="KW-1133">Transmembrane helix</keyword>
<evidence type="ECO:0000256" key="1">
    <source>
        <dbReference type="ARBA" id="ARBA00000085"/>
    </source>
</evidence>
<dbReference type="InterPro" id="IPR050980">
    <property type="entry name" value="2C_sensor_his_kinase"/>
</dbReference>
<evidence type="ECO:0000256" key="2">
    <source>
        <dbReference type="ARBA" id="ARBA00004651"/>
    </source>
</evidence>
<gene>
    <name evidence="13" type="ORF">ABKW32_04060</name>
    <name evidence="14" type="ORF">MP3633_1500</name>
</gene>
<keyword evidence="7" id="KW-0547">Nucleotide-binding</keyword>
<dbReference type="InterPro" id="IPR004358">
    <property type="entry name" value="Sig_transdc_His_kin-like_C"/>
</dbReference>
<dbReference type="InterPro" id="IPR003594">
    <property type="entry name" value="HATPase_dom"/>
</dbReference>
<keyword evidence="8 14" id="KW-0418">Kinase</keyword>
<dbReference type="RefSeq" id="WP_176335051.1">
    <property type="nucleotide sequence ID" value="NZ_BAAAEF010000013.1"/>
</dbReference>
<evidence type="ECO:0000313" key="13">
    <source>
        <dbReference type="EMBL" id="MEP7728612.1"/>
    </source>
</evidence>
<sequence length="529" mass="60519">MIKLFIRIWILVFLPLFYLIYITAYNPIHAVNDAARFERITASFKGTLFLIEERLKNTPQSEWKQKIPTIADQFSYELTLISAQDKIDYYGDLDQLPAKEFVVYSDHNGADAIIKRVFDSPFFIHMMLGETQERRMSNLSKGTIQLIIQNLQQTPQSQWQAKLKQLQPEFGFDLTLVARQTLDINAIKLTQFDRTGMTWLINEDNETEIYQATQNKNLVLKIGPIPVPGATLMVFLTMIVVFVTVVSLGILIFVFPLWRDLTKLSNTASLFGSGYLDQRAAIGRFSSISRLAKAFNAMAERIEKMVRSQRELTNAIAHDLRTPLSRLSFAFEMLDSIEASDDEKERYKKSIASGITTLDYLINQILMLSRYSRATDITHFGHCVLAQQIRNEISLLQTEHSKIVFELGISPELQDKSLFIDQRAMLRALNNLVSNALIYTDHTIRINFVQLNHEYCLSVEDDGEGIAEEDRDKVFIPFKQLDNEHREASKGHGLGLAIVQQIAEWHSGYALVNTSKLGGAHFEIRWPVK</sequence>
<evidence type="ECO:0000256" key="8">
    <source>
        <dbReference type="ARBA" id="ARBA00022777"/>
    </source>
</evidence>
<dbReference type="InterPro" id="IPR005467">
    <property type="entry name" value="His_kinase_dom"/>
</dbReference>
<dbReference type="SMART" id="SM00388">
    <property type="entry name" value="HisKA"/>
    <property type="match status" value="1"/>
</dbReference>
<evidence type="ECO:0000313" key="14">
    <source>
        <dbReference type="EMBL" id="QKK80233.1"/>
    </source>
</evidence>
<proteinExistence type="predicted"/>
<evidence type="ECO:0000259" key="12">
    <source>
        <dbReference type="PROSITE" id="PS50885"/>
    </source>
</evidence>
<dbReference type="GO" id="GO:0005524">
    <property type="term" value="F:ATP binding"/>
    <property type="evidence" value="ECO:0007669"/>
    <property type="project" value="UniProtKB-KW"/>
</dbReference>
<dbReference type="PRINTS" id="PR00344">
    <property type="entry name" value="BCTRLSENSOR"/>
</dbReference>
<dbReference type="InterPro" id="IPR003660">
    <property type="entry name" value="HAMP_dom"/>
</dbReference>
<evidence type="ECO:0000256" key="7">
    <source>
        <dbReference type="ARBA" id="ARBA00022741"/>
    </source>
</evidence>
<dbReference type="InterPro" id="IPR003661">
    <property type="entry name" value="HisK_dim/P_dom"/>
</dbReference>
<comment type="subcellular location">
    <subcellularLocation>
        <location evidence="2">Cell membrane</location>
        <topology evidence="2">Multi-pass membrane protein</topology>
    </subcellularLocation>
</comment>
<feature type="transmembrane region" description="Helical" evidence="10">
    <location>
        <begin position="6"/>
        <end position="28"/>
    </location>
</feature>
<dbReference type="InterPro" id="IPR036890">
    <property type="entry name" value="HATPase_C_sf"/>
</dbReference>
<dbReference type="Pfam" id="PF00512">
    <property type="entry name" value="HisKA"/>
    <property type="match status" value="1"/>
</dbReference>
<dbReference type="CDD" id="cd00082">
    <property type="entry name" value="HisKA"/>
    <property type="match status" value="1"/>
</dbReference>
<keyword evidence="6" id="KW-0808">Transferase</keyword>
<dbReference type="EMBL" id="CP054301">
    <property type="protein sequence ID" value="QKK80233.1"/>
    <property type="molecule type" value="Genomic_DNA"/>
</dbReference>
<keyword evidence="10" id="KW-0472">Membrane</keyword>
<keyword evidence="4" id="KW-1003">Cell membrane</keyword>
<dbReference type="KEGG" id="mpri:MP3633_1500"/>